<dbReference type="EMBL" id="UINC01049410">
    <property type="protein sequence ID" value="SVB61155.1"/>
    <property type="molecule type" value="Genomic_DNA"/>
</dbReference>
<protein>
    <submittedName>
        <fullName evidence="1">Uncharacterized protein</fullName>
    </submittedName>
</protein>
<name>A0A382FEP5_9ZZZZ</name>
<reference evidence="1" key="1">
    <citation type="submission" date="2018-05" db="EMBL/GenBank/DDBJ databases">
        <authorList>
            <person name="Lanie J.A."/>
            <person name="Ng W.-L."/>
            <person name="Kazmierczak K.M."/>
            <person name="Andrzejewski T.M."/>
            <person name="Davidsen T.M."/>
            <person name="Wayne K.J."/>
            <person name="Tettelin H."/>
            <person name="Glass J.I."/>
            <person name="Rusch D."/>
            <person name="Podicherti R."/>
            <person name="Tsui H.-C.T."/>
            <person name="Winkler M.E."/>
        </authorList>
    </citation>
    <scope>NUCLEOTIDE SEQUENCE</scope>
</reference>
<gene>
    <name evidence="1" type="ORF">METZ01_LOCUS214009</name>
</gene>
<proteinExistence type="predicted"/>
<feature type="non-terminal residue" evidence="1">
    <location>
        <position position="1"/>
    </location>
</feature>
<evidence type="ECO:0000313" key="1">
    <source>
        <dbReference type="EMBL" id="SVB61155.1"/>
    </source>
</evidence>
<dbReference type="AlphaFoldDB" id="A0A382FEP5"/>
<sequence length="45" mass="5127">AGKRKSHAVIGKIKDKYEKKKKESVTNKDCCDNCRHGKECCSNEE</sequence>
<accession>A0A382FEP5</accession>
<organism evidence="1">
    <name type="scientific">marine metagenome</name>
    <dbReference type="NCBI Taxonomy" id="408172"/>
    <lineage>
        <taxon>unclassified sequences</taxon>
        <taxon>metagenomes</taxon>
        <taxon>ecological metagenomes</taxon>
    </lineage>
</organism>